<proteinExistence type="predicted"/>
<geneLocation type="plasmid" evidence="3">
    <name>pTfr153</name>
</geneLocation>
<dbReference type="AlphaFoldDB" id="A0A8B0SVH1"/>
<accession>A0A8B0SVH1</accession>
<keyword evidence="3" id="KW-0067">ATP-binding</keyword>
<dbReference type="EMBL" id="JAFMPM010000004">
    <property type="protein sequence ID" value="MBO0611481.1"/>
    <property type="molecule type" value="Genomic_DNA"/>
</dbReference>
<reference evidence="2 4" key="1">
    <citation type="submission" date="2021-03" db="EMBL/GenBank/DDBJ databases">
        <title>Draft genome and methylome analysis of Thiotrix fructosivoruns ATCC 49748.</title>
        <authorList>
            <person name="Fomenkov A."/>
            <person name="Grabovich M.Y."/>
            <person name="Roberts R.J."/>
        </authorList>
    </citation>
    <scope>NUCLEOTIDE SEQUENCE [LARGE SCALE GENOMIC DNA]</scope>
    <source>
        <strain evidence="2 4">ATCC 49748</strain>
        <plasmid evidence="2">pTfr153</plasmid>
    </source>
</reference>
<dbReference type="EMBL" id="CP072750">
    <property type="protein sequence ID" value="QTX12962.1"/>
    <property type="molecule type" value="Genomic_DNA"/>
</dbReference>
<keyword evidence="4" id="KW-1185">Reference proteome</keyword>
<gene>
    <name evidence="2" type="ORF">J1836_00845</name>
    <name evidence="3" type="ORF">J1836_020575</name>
</gene>
<dbReference type="InterPro" id="IPR033186">
    <property type="entry name" value="HerA_C"/>
</dbReference>
<dbReference type="GO" id="GO:0005524">
    <property type="term" value="F:ATP binding"/>
    <property type="evidence" value="ECO:0007669"/>
    <property type="project" value="UniProtKB-KW"/>
</dbReference>
<evidence type="ECO:0000259" key="1">
    <source>
        <dbReference type="Pfam" id="PF05872"/>
    </source>
</evidence>
<dbReference type="Proteomes" id="UP000664466">
    <property type="component" value="Unassembled WGS sequence"/>
</dbReference>
<organism evidence="3">
    <name type="scientific">Thiothrix fructosivorans</name>
    <dbReference type="NCBI Taxonomy" id="111770"/>
    <lineage>
        <taxon>Bacteria</taxon>
        <taxon>Pseudomonadati</taxon>
        <taxon>Pseudomonadota</taxon>
        <taxon>Gammaproteobacteria</taxon>
        <taxon>Thiotrichales</taxon>
        <taxon>Thiotrichaceae</taxon>
        <taxon>Thiothrix</taxon>
    </lineage>
</organism>
<protein>
    <submittedName>
        <fullName evidence="3">ATP-binding protein</fullName>
    </submittedName>
</protein>
<dbReference type="SUPFAM" id="SSF52540">
    <property type="entry name" value="P-loop containing nucleoside triphosphate hydrolases"/>
    <property type="match status" value="1"/>
</dbReference>
<name>A0A8B0SVH1_9GAMM</name>
<dbReference type="Pfam" id="PF05872">
    <property type="entry name" value="HerA_C"/>
    <property type="match status" value="1"/>
</dbReference>
<dbReference type="Gene3D" id="3.40.50.300">
    <property type="entry name" value="P-loop containing nucleotide triphosphate hydrolases"/>
    <property type="match status" value="1"/>
</dbReference>
<feature type="domain" description="Helicase HerA-like C-terminal" evidence="1">
    <location>
        <begin position="24"/>
        <end position="78"/>
    </location>
</feature>
<keyword evidence="3" id="KW-0547">Nucleotide-binding</keyword>
<dbReference type="InterPro" id="IPR027417">
    <property type="entry name" value="P-loop_NTPase"/>
</dbReference>
<evidence type="ECO:0000313" key="4">
    <source>
        <dbReference type="Proteomes" id="UP000664466"/>
    </source>
</evidence>
<keyword evidence="3" id="KW-0614">Plasmid</keyword>
<evidence type="ECO:0000313" key="3">
    <source>
        <dbReference type="EMBL" id="QTX12962.1"/>
    </source>
</evidence>
<reference evidence="3" key="2">
    <citation type="submission" date="2021-04" db="EMBL/GenBank/DDBJ databases">
        <title>Complete Genome and methylome analysis of Thiothrix fructosivorans ATCC 49748.</title>
        <authorList>
            <person name="Fomenkov A."/>
            <person name="Sun L."/>
            <person name="Vincze T."/>
            <person name="Grabovich M.Y."/>
            <person name="Roberts R.J."/>
        </authorList>
    </citation>
    <scope>NUCLEOTIDE SEQUENCE</scope>
    <source>
        <strain evidence="3">ATCC 49748</strain>
        <plasmid evidence="3">pTfr153</plasmid>
    </source>
</reference>
<sequence length="78" mass="9168">MMQIKRYNWDCLARSTRSGTELRHVIFLDEAHKFFSKDNDDIINVMAREARKFGIELWCASQNPTDFPDSFLTNVGLR</sequence>
<evidence type="ECO:0000313" key="2">
    <source>
        <dbReference type="EMBL" id="MBO0611481.1"/>
    </source>
</evidence>